<sequence>MFSYMLGIKDLPLSASFFSAVDVDHVLRKEVTTNCKTLSYDAKIDDGTRMTIHDILKNTISLGIEDPSDTSENNKQLREPLEIPPEFLTPYHSPANNDLLNIQCLSEEDEVRSRFIELYRKLARKSVKNVSSRNDHKQTSLSNDEQNNSSDDHEKDNLSDDRGKDDREKNDQSDDDREQNSLSDDHERNGSNNTSSDDCPIKELNRLNAQKKSHILKDDSTKIKSSDDGYLVEFVKKFKKSGKLKSRRSLLNKYQDILSVFRRSFRSQRTFFSSKNLLVRKIFKCRLLDLGDIPCQKKALQATQRLLQVSAEKDKDEKTSFP</sequence>
<feature type="non-terminal residue" evidence="2">
    <location>
        <position position="1"/>
    </location>
</feature>
<dbReference type="InterPro" id="IPR002297">
    <property type="entry name" value="DNA-dir_DNA_pol_A_mt"/>
</dbReference>
<keyword evidence="3" id="KW-1185">Reference proteome</keyword>
<feature type="non-terminal residue" evidence="2">
    <location>
        <position position="322"/>
    </location>
</feature>
<evidence type="ECO:0000313" key="2">
    <source>
        <dbReference type="EMBL" id="CAG8760152.1"/>
    </source>
</evidence>
<dbReference type="GO" id="GO:0008408">
    <property type="term" value="F:3'-5' exonuclease activity"/>
    <property type="evidence" value="ECO:0007669"/>
    <property type="project" value="TreeGrafter"/>
</dbReference>
<dbReference type="GO" id="GO:0003887">
    <property type="term" value="F:DNA-directed DNA polymerase activity"/>
    <property type="evidence" value="ECO:0007669"/>
    <property type="project" value="TreeGrafter"/>
</dbReference>
<dbReference type="OrthoDB" id="5569214at2759"/>
<dbReference type="AlphaFoldDB" id="A0A9N9J320"/>
<name>A0A9N9J320_9GLOM</name>
<gene>
    <name evidence="2" type="ORF">AMORRO_LOCUS15855</name>
</gene>
<dbReference type="GO" id="GO:0006264">
    <property type="term" value="P:mitochondrial DNA replication"/>
    <property type="evidence" value="ECO:0007669"/>
    <property type="project" value="TreeGrafter"/>
</dbReference>
<dbReference type="PANTHER" id="PTHR10267:SF0">
    <property type="entry name" value="DNA POLYMERASE SUBUNIT GAMMA-1"/>
    <property type="match status" value="1"/>
</dbReference>
<dbReference type="GO" id="GO:0003677">
    <property type="term" value="F:DNA binding"/>
    <property type="evidence" value="ECO:0007669"/>
    <property type="project" value="InterPro"/>
</dbReference>
<evidence type="ECO:0000256" key="1">
    <source>
        <dbReference type="SAM" id="MobiDB-lite"/>
    </source>
</evidence>
<protein>
    <submittedName>
        <fullName evidence="2">10331_t:CDS:1</fullName>
    </submittedName>
</protein>
<evidence type="ECO:0000313" key="3">
    <source>
        <dbReference type="Proteomes" id="UP000789342"/>
    </source>
</evidence>
<reference evidence="2" key="1">
    <citation type="submission" date="2021-06" db="EMBL/GenBank/DDBJ databases">
        <authorList>
            <person name="Kallberg Y."/>
            <person name="Tangrot J."/>
            <person name="Rosling A."/>
        </authorList>
    </citation>
    <scope>NUCLEOTIDE SEQUENCE</scope>
    <source>
        <strain evidence="2">CL551</strain>
    </source>
</reference>
<dbReference type="EMBL" id="CAJVPV010040375">
    <property type="protein sequence ID" value="CAG8760152.1"/>
    <property type="molecule type" value="Genomic_DNA"/>
</dbReference>
<dbReference type="Proteomes" id="UP000789342">
    <property type="component" value="Unassembled WGS sequence"/>
</dbReference>
<feature type="compositionally biased region" description="Basic and acidic residues" evidence="1">
    <location>
        <begin position="150"/>
        <end position="172"/>
    </location>
</feature>
<dbReference type="GO" id="GO:0005760">
    <property type="term" value="C:gamma DNA polymerase complex"/>
    <property type="evidence" value="ECO:0007669"/>
    <property type="project" value="InterPro"/>
</dbReference>
<organism evidence="2 3">
    <name type="scientific">Acaulospora morrowiae</name>
    <dbReference type="NCBI Taxonomy" id="94023"/>
    <lineage>
        <taxon>Eukaryota</taxon>
        <taxon>Fungi</taxon>
        <taxon>Fungi incertae sedis</taxon>
        <taxon>Mucoromycota</taxon>
        <taxon>Glomeromycotina</taxon>
        <taxon>Glomeromycetes</taxon>
        <taxon>Diversisporales</taxon>
        <taxon>Acaulosporaceae</taxon>
        <taxon>Acaulospora</taxon>
    </lineage>
</organism>
<feature type="region of interest" description="Disordered" evidence="1">
    <location>
        <begin position="126"/>
        <end position="202"/>
    </location>
</feature>
<accession>A0A9N9J320</accession>
<proteinExistence type="predicted"/>
<feature type="compositionally biased region" description="Polar residues" evidence="1">
    <location>
        <begin position="139"/>
        <end position="149"/>
    </location>
</feature>
<dbReference type="PANTHER" id="PTHR10267">
    <property type="entry name" value="DNA POLYMERASE SUBUNIT GAMMA-1"/>
    <property type="match status" value="1"/>
</dbReference>
<comment type="caution">
    <text evidence="2">The sequence shown here is derived from an EMBL/GenBank/DDBJ whole genome shotgun (WGS) entry which is preliminary data.</text>
</comment>